<dbReference type="InterPro" id="IPR011701">
    <property type="entry name" value="MFS"/>
</dbReference>
<feature type="transmembrane region" description="Helical" evidence="6">
    <location>
        <begin position="302"/>
        <end position="322"/>
    </location>
</feature>
<feature type="transmembrane region" description="Helical" evidence="6">
    <location>
        <begin position="181"/>
        <end position="202"/>
    </location>
</feature>
<dbReference type="GO" id="GO:0042908">
    <property type="term" value="P:xenobiotic transport"/>
    <property type="evidence" value="ECO:0007669"/>
    <property type="project" value="UniProtKB-ARBA"/>
</dbReference>
<feature type="transmembrane region" description="Helical" evidence="6">
    <location>
        <begin position="147"/>
        <end position="169"/>
    </location>
</feature>
<dbReference type="CDD" id="cd17323">
    <property type="entry name" value="MFS_Tpo1_MDR_like"/>
    <property type="match status" value="1"/>
</dbReference>
<feature type="compositionally biased region" description="Polar residues" evidence="5">
    <location>
        <begin position="1"/>
        <end position="11"/>
    </location>
</feature>
<accession>A0A9P9WYA8</accession>
<dbReference type="Gene3D" id="1.20.1250.20">
    <property type="entry name" value="MFS general substrate transporter like domains"/>
    <property type="match status" value="1"/>
</dbReference>
<dbReference type="Pfam" id="PF07690">
    <property type="entry name" value="MFS_1"/>
    <property type="match status" value="1"/>
</dbReference>
<organism evidence="8 9">
    <name type="scientific">Neoarthrinium moseri</name>
    <dbReference type="NCBI Taxonomy" id="1658444"/>
    <lineage>
        <taxon>Eukaryota</taxon>
        <taxon>Fungi</taxon>
        <taxon>Dikarya</taxon>
        <taxon>Ascomycota</taxon>
        <taxon>Pezizomycotina</taxon>
        <taxon>Sordariomycetes</taxon>
        <taxon>Xylariomycetidae</taxon>
        <taxon>Amphisphaeriales</taxon>
        <taxon>Apiosporaceae</taxon>
        <taxon>Neoarthrinium</taxon>
    </lineage>
</organism>
<dbReference type="PROSITE" id="PS00216">
    <property type="entry name" value="SUGAR_TRANSPORT_1"/>
    <property type="match status" value="1"/>
</dbReference>
<evidence type="ECO:0000256" key="1">
    <source>
        <dbReference type="ARBA" id="ARBA00004141"/>
    </source>
</evidence>
<feature type="transmembrane region" description="Helical" evidence="6">
    <location>
        <begin position="375"/>
        <end position="400"/>
    </location>
</feature>
<feature type="compositionally biased region" description="Basic and acidic residues" evidence="5">
    <location>
        <begin position="101"/>
        <end position="110"/>
    </location>
</feature>
<feature type="transmembrane region" description="Helical" evidence="6">
    <location>
        <begin position="486"/>
        <end position="508"/>
    </location>
</feature>
<keyword evidence="3 6" id="KW-1133">Transmembrane helix</keyword>
<evidence type="ECO:0000313" key="9">
    <source>
        <dbReference type="Proteomes" id="UP000829685"/>
    </source>
</evidence>
<feature type="transmembrane region" description="Helical" evidence="6">
    <location>
        <begin position="461"/>
        <end position="480"/>
    </location>
</feature>
<feature type="transmembrane region" description="Helical" evidence="6">
    <location>
        <begin position="273"/>
        <end position="296"/>
    </location>
</feature>
<evidence type="ECO:0000256" key="3">
    <source>
        <dbReference type="ARBA" id="ARBA00022989"/>
    </source>
</evidence>
<dbReference type="SUPFAM" id="SSF103473">
    <property type="entry name" value="MFS general substrate transporter"/>
    <property type="match status" value="1"/>
</dbReference>
<feature type="region of interest" description="Disordered" evidence="5">
    <location>
        <begin position="1"/>
        <end position="111"/>
    </location>
</feature>
<dbReference type="FunFam" id="1.20.1250.20:FF:000011">
    <property type="entry name" value="MFS multidrug transporter, putative"/>
    <property type="match status" value="1"/>
</dbReference>
<dbReference type="GO" id="GO:0022857">
    <property type="term" value="F:transmembrane transporter activity"/>
    <property type="evidence" value="ECO:0007669"/>
    <property type="project" value="InterPro"/>
</dbReference>
<dbReference type="GO" id="GO:0016020">
    <property type="term" value="C:membrane"/>
    <property type="evidence" value="ECO:0007669"/>
    <property type="project" value="UniProtKB-SubCell"/>
</dbReference>
<feature type="transmembrane region" description="Helical" evidence="6">
    <location>
        <begin position="520"/>
        <end position="542"/>
    </location>
</feature>
<evidence type="ECO:0000259" key="7">
    <source>
        <dbReference type="PROSITE" id="PS50850"/>
    </source>
</evidence>
<feature type="compositionally biased region" description="Basic and acidic residues" evidence="5">
    <location>
        <begin position="45"/>
        <end position="59"/>
    </location>
</feature>
<evidence type="ECO:0000256" key="5">
    <source>
        <dbReference type="SAM" id="MobiDB-lite"/>
    </source>
</evidence>
<evidence type="ECO:0000256" key="2">
    <source>
        <dbReference type="ARBA" id="ARBA00022692"/>
    </source>
</evidence>
<comment type="subcellular location">
    <subcellularLocation>
        <location evidence="1">Membrane</location>
        <topology evidence="1">Multi-pass membrane protein</topology>
    </subcellularLocation>
</comment>
<keyword evidence="9" id="KW-1185">Reference proteome</keyword>
<dbReference type="PANTHER" id="PTHR23502:SF33">
    <property type="entry name" value="MAJOR FACILITATOR SUPERFAMILY (MFS) PROFILE DOMAIN-CONTAINING PROTEIN-RELATED"/>
    <property type="match status" value="1"/>
</dbReference>
<feature type="transmembrane region" description="Helical" evidence="6">
    <location>
        <begin position="239"/>
        <end position="261"/>
    </location>
</feature>
<dbReference type="InterPro" id="IPR005829">
    <property type="entry name" value="Sugar_transporter_CS"/>
</dbReference>
<comment type="caution">
    <text evidence="8">The sequence shown here is derived from an EMBL/GenBank/DDBJ whole genome shotgun (WGS) entry which is preliminary data.</text>
</comment>
<dbReference type="AlphaFoldDB" id="A0A9P9WYA8"/>
<reference evidence="8" key="1">
    <citation type="submission" date="2021-03" db="EMBL/GenBank/DDBJ databases">
        <title>Revisited historic fungal species revealed as producer of novel bioactive compounds through whole genome sequencing and comparative genomics.</title>
        <authorList>
            <person name="Vignolle G.A."/>
            <person name="Hochenegger N."/>
            <person name="Mach R.L."/>
            <person name="Mach-Aigner A.R."/>
            <person name="Javad Rahimi M."/>
            <person name="Salim K.A."/>
            <person name="Chan C.M."/>
            <person name="Lim L.B.L."/>
            <person name="Cai F."/>
            <person name="Druzhinina I.S."/>
            <person name="U'Ren J.M."/>
            <person name="Derntl C."/>
        </authorList>
    </citation>
    <scope>NUCLEOTIDE SEQUENCE</scope>
    <source>
        <strain evidence="8">TUCIM 5799</strain>
    </source>
</reference>
<feature type="transmembrane region" description="Helical" evidence="6">
    <location>
        <begin position="554"/>
        <end position="573"/>
    </location>
</feature>
<evidence type="ECO:0000256" key="6">
    <source>
        <dbReference type="SAM" id="Phobius"/>
    </source>
</evidence>
<protein>
    <recommendedName>
        <fullName evidence="7">Major facilitator superfamily (MFS) profile domain-containing protein</fullName>
    </recommendedName>
</protein>
<sequence>MASPNSETGMDSSAPIRDSPRGPLDYVRDVARPSEEAAETEESDEKPHVSKFEREEADLMARPNNGPGVTDDEIRRTESRNSVASRRSKVSQTISKVLSKPSKESKKDHLQPTILPLSELERGIVGWDSQHDPTMPLNFSRRRKMTAVVLLALITLMAPLSSSILSPAIKYYTAEFGETNATVAAMPVSIFLLGFAVGPLFLAPMSEIFGRKIVLILANSFFCCMEIGCALPPNLGSLVAFRFLAGVGGSVNLTIGGGIIADLFPIEERGFAMSIWTIGPTIGPSVAPLVGAFIAGSIGWRWAAWICFIPSTLVTGLLVFVFPETNHRVLIKHKTSKLRKELGRPELESCYETPESRSLSNAAILRLGLLRPLKLLFLSPIIFTISLYISFVYGTLYLMYNSVPTVFQTIYGWSTGVSGLAFIAMGCGYTAGLIFFSYFSDRSVIRLTAANGGIYEPEMRLPTMAYFAMITPCTFFWYGWAAEKHAHWAAAVTGIFPLGLGIFGLWMPAQAYIIDAYPQYAASGIAAFTVLRSLTGAFLPLAGPALFANLGIGWGNSVLGFLCIAMIPVPIIIHRFGRKIRKKWPVKL</sequence>
<feature type="compositionally biased region" description="Polar residues" evidence="5">
    <location>
        <begin position="80"/>
        <end position="96"/>
    </location>
</feature>
<name>A0A9P9WYA8_9PEZI</name>
<evidence type="ECO:0000256" key="4">
    <source>
        <dbReference type="ARBA" id="ARBA00023136"/>
    </source>
</evidence>
<dbReference type="PANTHER" id="PTHR23502">
    <property type="entry name" value="MAJOR FACILITATOR SUPERFAMILY"/>
    <property type="match status" value="1"/>
</dbReference>
<dbReference type="EMBL" id="JAFIMR010000001">
    <property type="protein sequence ID" value="KAI1881230.1"/>
    <property type="molecule type" value="Genomic_DNA"/>
</dbReference>
<feature type="transmembrane region" description="Helical" evidence="6">
    <location>
        <begin position="420"/>
        <end position="440"/>
    </location>
</feature>
<dbReference type="InterPro" id="IPR020846">
    <property type="entry name" value="MFS_dom"/>
</dbReference>
<dbReference type="PROSITE" id="PS50850">
    <property type="entry name" value="MFS"/>
    <property type="match status" value="1"/>
</dbReference>
<feature type="transmembrane region" description="Helical" evidence="6">
    <location>
        <begin position="214"/>
        <end position="233"/>
    </location>
</feature>
<feature type="domain" description="Major facilitator superfamily (MFS) profile" evidence="7">
    <location>
        <begin position="147"/>
        <end position="583"/>
    </location>
</feature>
<proteinExistence type="predicted"/>
<gene>
    <name evidence="8" type="ORF">JX265_000056</name>
</gene>
<keyword evidence="4 6" id="KW-0472">Membrane</keyword>
<dbReference type="GO" id="GO:0140115">
    <property type="term" value="P:export across plasma membrane"/>
    <property type="evidence" value="ECO:0007669"/>
    <property type="project" value="UniProtKB-ARBA"/>
</dbReference>
<dbReference type="Proteomes" id="UP000829685">
    <property type="component" value="Unassembled WGS sequence"/>
</dbReference>
<feature type="compositionally biased region" description="Basic and acidic residues" evidence="5">
    <location>
        <begin position="26"/>
        <end position="35"/>
    </location>
</feature>
<evidence type="ECO:0000313" key="8">
    <source>
        <dbReference type="EMBL" id="KAI1881230.1"/>
    </source>
</evidence>
<keyword evidence="2 6" id="KW-0812">Transmembrane</keyword>
<dbReference type="InterPro" id="IPR036259">
    <property type="entry name" value="MFS_trans_sf"/>
</dbReference>